<accession>A0A4E9EE98</accession>
<name>A0A4E9EE98_GIBZA</name>
<feature type="compositionally biased region" description="Basic and acidic residues" evidence="1">
    <location>
        <begin position="478"/>
        <end position="499"/>
    </location>
</feature>
<feature type="region of interest" description="Disordered" evidence="1">
    <location>
        <begin position="110"/>
        <end position="140"/>
    </location>
</feature>
<feature type="region of interest" description="Disordered" evidence="1">
    <location>
        <begin position="697"/>
        <end position="724"/>
    </location>
</feature>
<feature type="compositionally biased region" description="Low complexity" evidence="1">
    <location>
        <begin position="267"/>
        <end position="281"/>
    </location>
</feature>
<feature type="region of interest" description="Disordered" evidence="1">
    <location>
        <begin position="583"/>
        <end position="633"/>
    </location>
</feature>
<reference evidence="2" key="1">
    <citation type="submission" date="2019-04" db="EMBL/GenBank/DDBJ databases">
        <authorList>
            <person name="Melise S."/>
            <person name="Noan J."/>
            <person name="Okalmin O."/>
        </authorList>
    </citation>
    <scope>NUCLEOTIDE SEQUENCE</scope>
    <source>
        <strain evidence="2">FN9</strain>
    </source>
</reference>
<sequence>MKPGPCSCHKKLAAHIQSKYRVQNSQYTGTLIGGEKNGIHSNQCADGILCFASLRTSRITASLEFPLIYMSGKNLVDSYAVKKFGPSVRWVLISFERIVVMALNSPRHRSVSQSSLQSTYGTHESTSNPPRQRSPSQPWLPFQSLNETSVLLRPPGPLESMLKTTTETGDLGIYSINLPSLGTRHHLPRSRASHSDKKRQSQSRHDGSKYGATRDDRKLLPSYRDPTSEILSLYGGSQTPYSRSYSPASEDQRSHSLTTCSSRRVPSYKSSGTFSSQQSNSGLQRPRSPFPYPARLKRPGVRPSSPAVTDNGLVDYRRMVEIDRSAHRTTSGSYMTRGRRRYRQYPPLSLRPEYSRSASSLPMRTSSAPYYRSGADSSGALGDMIQLYPESSYRQFAAEDQSIRSASLTSIVEMYRGKSSDGSVQPTRSPCSVYYDYTEDCEETFSDHLLNGSPVCSPGGEFKHMSKENATQDASIETDTRDKGHRESHDNSKISREPALRGTGTNLVKKNNLATLTLAKRVSVVQSSDSSDSDWVWDKPEDTTIVEDNQVVQGVTRVPSKATAPCFEERRPQVKENYTARKLPSHSGQHHLNASTNIGDQNHASKQVTTEQDVQASKAHAKILSPSPISPAHQLRLSNSIPQLMKALPPLPHETQSNNQNSYAASSEDTRAHTNIDGSLVDSSVAVRSGNGTGEWSLEPVFSSNDLRTPSHQRIQSQPHMSQSRFKVRVKSSQQSICCEAHLTDSPKVTGRSSSSPVKPRLRLKVSRNRVSSKLMDLDDIHVRNEGIRQCKSLLELGDAPQGEASSDRSSFEEPLEEQLAQLNSGKPLSNIEEGTARVYSPRISDQFDISYPSPTKGIVMAELVPRSNLEGSPDSFDRQQQDFISRPIPRPLGHKTSGPQPNGVMGIKGRELMATSNIHEIDQATLGCDIISDSSDESTLAPSQITVLLAQRLKNKTLRVKRWVLELKRTVQKLMRRTSNRRQ</sequence>
<feature type="region of interest" description="Disordered" evidence="1">
    <location>
        <begin position="177"/>
        <end position="312"/>
    </location>
</feature>
<dbReference type="EMBL" id="CAAKMV010000150">
    <property type="protein sequence ID" value="VIO61066.1"/>
    <property type="molecule type" value="Genomic_DNA"/>
</dbReference>
<feature type="compositionally biased region" description="Basic and acidic residues" evidence="1">
    <location>
        <begin position="193"/>
        <end position="219"/>
    </location>
</feature>
<feature type="compositionally biased region" description="Polar residues" evidence="1">
    <location>
        <begin position="702"/>
        <end position="724"/>
    </location>
</feature>
<feature type="compositionally biased region" description="Polar residues" evidence="1">
    <location>
        <begin position="111"/>
        <end position="128"/>
    </location>
</feature>
<feature type="compositionally biased region" description="Polar residues" evidence="1">
    <location>
        <begin position="235"/>
        <end position="264"/>
    </location>
</feature>
<feature type="region of interest" description="Disordered" evidence="1">
    <location>
        <begin position="460"/>
        <end position="506"/>
    </location>
</feature>
<dbReference type="AlphaFoldDB" id="A0A4E9EE98"/>
<feature type="compositionally biased region" description="Polar residues" evidence="1">
    <location>
        <begin position="586"/>
        <end position="615"/>
    </location>
</feature>
<feature type="compositionally biased region" description="Low complexity" evidence="1">
    <location>
        <begin position="656"/>
        <end position="667"/>
    </location>
</feature>
<organism evidence="2">
    <name type="scientific">Gibberella zeae</name>
    <name type="common">Wheat head blight fungus</name>
    <name type="synonym">Fusarium graminearum</name>
    <dbReference type="NCBI Taxonomy" id="5518"/>
    <lineage>
        <taxon>Eukaryota</taxon>
        <taxon>Fungi</taxon>
        <taxon>Dikarya</taxon>
        <taxon>Ascomycota</taxon>
        <taxon>Pezizomycotina</taxon>
        <taxon>Sordariomycetes</taxon>
        <taxon>Hypocreomycetidae</taxon>
        <taxon>Hypocreales</taxon>
        <taxon>Nectriaceae</taxon>
        <taxon>Fusarium</taxon>
    </lineage>
</organism>
<evidence type="ECO:0000256" key="1">
    <source>
        <dbReference type="SAM" id="MobiDB-lite"/>
    </source>
</evidence>
<gene>
    <name evidence="2" type="ORF">FUG_LOCUS425997</name>
</gene>
<feature type="region of interest" description="Disordered" evidence="1">
    <location>
        <begin position="647"/>
        <end position="670"/>
    </location>
</feature>
<feature type="compositionally biased region" description="Polar residues" evidence="1">
    <location>
        <begin position="468"/>
        <end position="477"/>
    </location>
</feature>
<feature type="compositionally biased region" description="Basic residues" evidence="1">
    <location>
        <begin position="183"/>
        <end position="192"/>
    </location>
</feature>
<evidence type="ECO:0000313" key="2">
    <source>
        <dbReference type="EMBL" id="VIO61066.1"/>
    </source>
</evidence>
<protein>
    <submittedName>
        <fullName evidence="2">Uncharacterized protein</fullName>
    </submittedName>
</protein>
<proteinExistence type="predicted"/>